<comment type="caution">
    <text evidence="11">The sequence shown here is derived from an EMBL/GenBank/DDBJ whole genome shotgun (WGS) entry which is preliminary data.</text>
</comment>
<dbReference type="NCBIfam" id="TIGR01707">
    <property type="entry name" value="gspI"/>
    <property type="match status" value="1"/>
</dbReference>
<dbReference type="Pfam" id="PF02501">
    <property type="entry name" value="T2SSI"/>
    <property type="match status" value="1"/>
</dbReference>
<evidence type="ECO:0000256" key="9">
    <source>
        <dbReference type="RuleBase" id="RU368030"/>
    </source>
</evidence>
<dbReference type="AlphaFoldDB" id="A0A8J8AYM2"/>
<keyword evidence="7 9" id="KW-1133">Transmembrane helix</keyword>
<evidence type="ECO:0000256" key="7">
    <source>
        <dbReference type="ARBA" id="ARBA00022989"/>
    </source>
</evidence>
<comment type="function">
    <text evidence="9">Component of the type II secretion system required for the energy-dependent secretion of extracellular factors such as proteases and toxins from the periplasm.</text>
</comment>
<dbReference type="EMBL" id="JAGQFT010000189">
    <property type="protein sequence ID" value="MBR0563856.1"/>
    <property type="molecule type" value="Genomic_DNA"/>
</dbReference>
<dbReference type="GO" id="GO:0005886">
    <property type="term" value="C:plasma membrane"/>
    <property type="evidence" value="ECO:0007669"/>
    <property type="project" value="UniProtKB-SubCell"/>
</dbReference>
<protein>
    <recommendedName>
        <fullName evidence="9">Type II secretion system protein I</fullName>
        <shortName evidence="9">T2SS minor pseudopilin I</shortName>
    </recommendedName>
</protein>
<dbReference type="InterPro" id="IPR003413">
    <property type="entry name" value="T2SS_GspI_C"/>
</dbReference>
<keyword evidence="13" id="KW-1185">Reference proteome</keyword>
<evidence type="ECO:0000256" key="5">
    <source>
        <dbReference type="ARBA" id="ARBA00022519"/>
    </source>
</evidence>
<evidence type="ECO:0000313" key="11">
    <source>
        <dbReference type="EMBL" id="MBR0563856.1"/>
    </source>
</evidence>
<dbReference type="PROSITE" id="PS00409">
    <property type="entry name" value="PROKAR_NTER_METHYL"/>
    <property type="match status" value="1"/>
</dbReference>
<dbReference type="InterPro" id="IPR045584">
    <property type="entry name" value="Pilin-like"/>
</dbReference>
<dbReference type="PANTHER" id="PTHR38779">
    <property type="entry name" value="TYPE II SECRETION SYSTEM PROTEIN I-RELATED"/>
    <property type="match status" value="1"/>
</dbReference>
<dbReference type="Gene3D" id="3.30.1300.30">
    <property type="entry name" value="GSPII I/J protein-like"/>
    <property type="match status" value="1"/>
</dbReference>
<evidence type="ECO:0000313" key="13">
    <source>
        <dbReference type="Proteomes" id="UP000675747"/>
    </source>
</evidence>
<evidence type="ECO:0000256" key="2">
    <source>
        <dbReference type="ARBA" id="ARBA00008358"/>
    </source>
</evidence>
<comment type="subcellular location">
    <subcellularLocation>
        <location evidence="1 9">Cell inner membrane</location>
        <topology evidence="1 9">Single-pass membrane protein</topology>
    </subcellularLocation>
</comment>
<dbReference type="InterPro" id="IPR010052">
    <property type="entry name" value="T2SS_protein-GspI"/>
</dbReference>
<dbReference type="RefSeq" id="WP_211927746.1">
    <property type="nucleotide sequence ID" value="NZ_JAGQFT020000016.1"/>
</dbReference>
<evidence type="ECO:0000256" key="6">
    <source>
        <dbReference type="ARBA" id="ARBA00022692"/>
    </source>
</evidence>
<dbReference type="GO" id="GO:0015627">
    <property type="term" value="C:type II protein secretion system complex"/>
    <property type="evidence" value="ECO:0007669"/>
    <property type="project" value="UniProtKB-UniRule"/>
</dbReference>
<evidence type="ECO:0000256" key="1">
    <source>
        <dbReference type="ARBA" id="ARBA00004377"/>
    </source>
</evidence>
<keyword evidence="8 9" id="KW-0472">Membrane</keyword>
<organism evidence="11">
    <name type="scientific">Coralloluteibacterium stylophorae</name>
    <dbReference type="NCBI Taxonomy" id="1776034"/>
    <lineage>
        <taxon>Bacteria</taxon>
        <taxon>Pseudomonadati</taxon>
        <taxon>Pseudomonadota</taxon>
        <taxon>Gammaproteobacteria</taxon>
        <taxon>Lysobacterales</taxon>
        <taxon>Lysobacteraceae</taxon>
        <taxon>Coralloluteibacterium</taxon>
    </lineage>
</organism>
<evidence type="ECO:0000313" key="12">
    <source>
        <dbReference type="EMBL" id="MBS7458926.1"/>
    </source>
</evidence>
<dbReference type="GO" id="GO:0015628">
    <property type="term" value="P:protein secretion by the type II secretion system"/>
    <property type="evidence" value="ECO:0007669"/>
    <property type="project" value="UniProtKB-UniRule"/>
</dbReference>
<keyword evidence="4 9" id="KW-0488">Methylation</keyword>
<feature type="domain" description="Type II secretion system protein GspI C-terminal" evidence="10">
    <location>
        <begin position="43"/>
        <end position="118"/>
    </location>
</feature>
<comment type="PTM">
    <text evidence="9">Cleaved by prepilin peptidase.</text>
</comment>
<dbReference type="SUPFAM" id="SSF54523">
    <property type="entry name" value="Pili subunits"/>
    <property type="match status" value="1"/>
</dbReference>
<keyword evidence="5 9" id="KW-0997">Cell inner membrane</keyword>
<comment type="subunit">
    <text evidence="9">Type II secretion is composed of four main components: the outer membrane complex, the inner membrane complex, the cytoplasmic secretion ATPase and the periplasm-spanning pseudopilus.</text>
</comment>
<gene>
    <name evidence="11" type="primary">gspI</name>
    <name evidence="12" type="ORF">KB893_017475</name>
    <name evidence="11" type="ORF">KB893_15250</name>
</gene>
<evidence type="ECO:0000259" key="10">
    <source>
        <dbReference type="Pfam" id="PF02501"/>
    </source>
</evidence>
<name>A0A8J8AYM2_9GAMM</name>
<evidence type="ECO:0000256" key="8">
    <source>
        <dbReference type="ARBA" id="ARBA00023136"/>
    </source>
</evidence>
<reference evidence="11" key="2">
    <citation type="submission" date="2021-04" db="EMBL/GenBank/DDBJ databases">
        <authorList>
            <person name="Karlyshev A.V."/>
        </authorList>
    </citation>
    <scope>NUCLEOTIDE SEQUENCE</scope>
    <source>
        <strain evidence="11">LMG 29479</strain>
    </source>
</reference>
<dbReference type="EMBL" id="JAGQFT020000016">
    <property type="protein sequence ID" value="MBS7458926.1"/>
    <property type="molecule type" value="Genomic_DNA"/>
</dbReference>
<reference evidence="12 13" key="1">
    <citation type="journal article" date="2021" name="Microbiol. Resour. Announc.">
        <title>Draft Genome Sequence of Coralloluteibacterium stylophorae LMG 29479T.</title>
        <authorList>
            <person name="Karlyshev A.V."/>
            <person name="Kudryashova E.B."/>
            <person name="Ariskina E.V."/>
            <person name="Conroy A.P."/>
            <person name="Abidueva E.Y."/>
        </authorList>
    </citation>
    <scope>NUCLEOTIDE SEQUENCE [LARGE SCALE GENOMIC DNA]</scope>
    <source>
        <strain evidence="12 13">LMG 29479</strain>
    </source>
</reference>
<keyword evidence="6 9" id="KW-0812">Transmembrane</keyword>
<comment type="similarity">
    <text evidence="2 9">Belongs to the GSP I family.</text>
</comment>
<dbReference type="InterPro" id="IPR012902">
    <property type="entry name" value="N_methyl_site"/>
</dbReference>
<sequence>MRADRVRAGFTLVEMLVALAVFGFAVVALLHLAGENTRTAVALETRTLAGIVAENRAVEVVLEDEAALRAADAGTETLGDRAWRWRRTVEDTADGAILRVDVVVLAPDGQAVAERTVFRERG</sequence>
<dbReference type="PANTHER" id="PTHR38779:SF2">
    <property type="entry name" value="TYPE II SECRETION SYSTEM PROTEIN I-RELATED"/>
    <property type="match status" value="1"/>
</dbReference>
<accession>A0A8J8AYM2</accession>
<evidence type="ECO:0000256" key="4">
    <source>
        <dbReference type="ARBA" id="ARBA00022481"/>
    </source>
</evidence>
<feature type="transmembrane region" description="Helical" evidence="9">
    <location>
        <begin position="12"/>
        <end position="33"/>
    </location>
</feature>
<proteinExistence type="inferred from homology"/>
<keyword evidence="3" id="KW-1003">Cell membrane</keyword>
<dbReference type="NCBIfam" id="TIGR02532">
    <property type="entry name" value="IV_pilin_GFxxxE"/>
    <property type="match status" value="1"/>
</dbReference>
<dbReference type="Pfam" id="PF07963">
    <property type="entry name" value="N_methyl"/>
    <property type="match status" value="1"/>
</dbReference>
<dbReference type="Proteomes" id="UP000675747">
    <property type="component" value="Unassembled WGS sequence"/>
</dbReference>
<evidence type="ECO:0000256" key="3">
    <source>
        <dbReference type="ARBA" id="ARBA00022475"/>
    </source>
</evidence>